<proteinExistence type="predicted"/>
<dbReference type="EMBL" id="CP014206">
    <property type="protein sequence ID" value="AMK09631.1"/>
    <property type="molecule type" value="Genomic_DNA"/>
</dbReference>
<gene>
    <name evidence="1" type="ORF">AWY79_00160</name>
</gene>
<organism evidence="1 2">
    <name type="scientific">Pseudodesulfovibrio indicus</name>
    <dbReference type="NCBI Taxonomy" id="1716143"/>
    <lineage>
        <taxon>Bacteria</taxon>
        <taxon>Pseudomonadati</taxon>
        <taxon>Thermodesulfobacteriota</taxon>
        <taxon>Desulfovibrionia</taxon>
        <taxon>Desulfovibrionales</taxon>
        <taxon>Desulfovibrionaceae</taxon>
    </lineage>
</organism>
<protein>
    <submittedName>
        <fullName evidence="1">Uncharacterized protein</fullName>
    </submittedName>
</protein>
<evidence type="ECO:0000313" key="1">
    <source>
        <dbReference type="EMBL" id="AMK09631.1"/>
    </source>
</evidence>
<evidence type="ECO:0000313" key="2">
    <source>
        <dbReference type="Proteomes" id="UP000055611"/>
    </source>
</evidence>
<sequence length="123" mass="13489">MFFDRGAFDGCRIDLHPQGNEDFLTLVPNPVTVAEAAPPGELAQVDPEVFPVALQFDGQRILVEYGANEWNTVHPLCSQTLQRISERLGQVESGAWHSPRPASSDSRKRQVAQALVFGSRASS</sequence>
<accession>A0ABM5YQQ4</accession>
<name>A0ABM5YQQ4_9BACT</name>
<keyword evidence="2" id="KW-1185">Reference proteome</keyword>
<reference evidence="1 2" key="1">
    <citation type="journal article" date="2016" name="Front. Microbiol.">
        <title>Genome Sequence of the Piezophilic, Mesophilic Sulfate-Reducing Bacterium Desulfovibrio indicus J2T.</title>
        <authorList>
            <person name="Cao J."/>
            <person name="Maignien L."/>
            <person name="Shao Z."/>
            <person name="Alain K."/>
            <person name="Jebbar M."/>
        </authorList>
    </citation>
    <scope>NUCLEOTIDE SEQUENCE [LARGE SCALE GENOMIC DNA]</scope>
    <source>
        <strain evidence="1 2">J2</strain>
    </source>
</reference>
<dbReference type="Proteomes" id="UP000055611">
    <property type="component" value="Chromosome"/>
</dbReference>